<reference evidence="2 3" key="1">
    <citation type="submission" date="2020-04" db="EMBL/GenBank/DDBJ databases">
        <authorList>
            <person name="Klaysubun C."/>
            <person name="Duangmal K."/>
            <person name="Lipun K."/>
        </authorList>
    </citation>
    <scope>NUCLEOTIDE SEQUENCE [LARGE SCALE GENOMIC DNA]</scope>
    <source>
        <strain evidence="2 3">JCM 11839</strain>
    </source>
</reference>
<feature type="region of interest" description="Disordered" evidence="1">
    <location>
        <begin position="1"/>
        <end position="61"/>
    </location>
</feature>
<dbReference type="RefSeq" id="WP_169399295.1">
    <property type="nucleotide sequence ID" value="NZ_JAAXKY010000137.1"/>
</dbReference>
<name>A0ABX1RQ87_9PSEU</name>
<dbReference type="EMBL" id="JAAXKY010000137">
    <property type="protein sequence ID" value="NMH81260.1"/>
    <property type="molecule type" value="Genomic_DNA"/>
</dbReference>
<feature type="compositionally biased region" description="Low complexity" evidence="1">
    <location>
        <begin position="44"/>
        <end position="54"/>
    </location>
</feature>
<dbReference type="Proteomes" id="UP001296706">
    <property type="component" value="Unassembled WGS sequence"/>
</dbReference>
<comment type="caution">
    <text evidence="2">The sequence shown here is derived from an EMBL/GenBank/DDBJ whole genome shotgun (WGS) entry which is preliminary data.</text>
</comment>
<sequence length="203" mass="20713">MTQQTSGRPPVGATGSGTETSTTQVARDEAAQVGRTGTEAGKHVAGTAAQQAGEVAEEARRQARDLFGEVRGQAAEQARNGQQKATDGLRALADELHQMAESGAQQGTASELARQAAERVSGAADWLGRREPGDLLDEVRGLARRRPGAFLVGAAIAGVLAGRLTRGAVDANRNTGPTDGAAPYPGASHPDAPYPAAGPPPGY</sequence>
<feature type="compositionally biased region" description="Pro residues" evidence="1">
    <location>
        <begin position="192"/>
        <end position="203"/>
    </location>
</feature>
<accession>A0ABX1RQ87</accession>
<evidence type="ECO:0000313" key="3">
    <source>
        <dbReference type="Proteomes" id="UP001296706"/>
    </source>
</evidence>
<evidence type="ECO:0000256" key="1">
    <source>
        <dbReference type="SAM" id="MobiDB-lite"/>
    </source>
</evidence>
<gene>
    <name evidence="2" type="ORF">HF577_29715</name>
</gene>
<evidence type="ECO:0000313" key="2">
    <source>
        <dbReference type="EMBL" id="NMH81260.1"/>
    </source>
</evidence>
<protein>
    <recommendedName>
        <fullName evidence="4">DUF3618 domain-containing protein</fullName>
    </recommendedName>
</protein>
<organism evidence="2 3">
    <name type="scientific">Pseudonocardia xinjiangensis</name>
    <dbReference type="NCBI Taxonomy" id="75289"/>
    <lineage>
        <taxon>Bacteria</taxon>
        <taxon>Bacillati</taxon>
        <taxon>Actinomycetota</taxon>
        <taxon>Actinomycetes</taxon>
        <taxon>Pseudonocardiales</taxon>
        <taxon>Pseudonocardiaceae</taxon>
        <taxon>Pseudonocardia</taxon>
    </lineage>
</organism>
<feature type="region of interest" description="Disordered" evidence="1">
    <location>
        <begin position="99"/>
        <end position="133"/>
    </location>
</feature>
<proteinExistence type="predicted"/>
<evidence type="ECO:0008006" key="4">
    <source>
        <dbReference type="Google" id="ProtNLM"/>
    </source>
</evidence>
<keyword evidence="3" id="KW-1185">Reference proteome</keyword>
<feature type="non-terminal residue" evidence="2">
    <location>
        <position position="203"/>
    </location>
</feature>
<feature type="region of interest" description="Disordered" evidence="1">
    <location>
        <begin position="168"/>
        <end position="203"/>
    </location>
</feature>